<dbReference type="EMBL" id="CAUEEQ010013422">
    <property type="protein sequence ID" value="CAJ0937402.1"/>
    <property type="molecule type" value="Genomic_DNA"/>
</dbReference>
<evidence type="ECO:0000259" key="21">
    <source>
        <dbReference type="PROSITE" id="PS50915"/>
    </source>
</evidence>
<evidence type="ECO:0000256" key="13">
    <source>
        <dbReference type="ARBA" id="ARBA00022842"/>
    </source>
</evidence>
<evidence type="ECO:0000256" key="11">
    <source>
        <dbReference type="ARBA" id="ARBA00022759"/>
    </source>
</evidence>
<dbReference type="Pfam" id="PF17917">
    <property type="entry name" value="RT_RNaseH"/>
    <property type="match status" value="1"/>
</dbReference>
<feature type="domain" description="Beta/gamma crystallin 'Greek key'" evidence="21">
    <location>
        <begin position="937"/>
        <end position="975"/>
    </location>
</feature>
<evidence type="ECO:0000256" key="19">
    <source>
        <dbReference type="ARBA" id="ARBA00039658"/>
    </source>
</evidence>
<dbReference type="InterPro" id="IPR001584">
    <property type="entry name" value="Integrase_cat-core"/>
</dbReference>
<comment type="similarity">
    <text evidence="1">Belongs to the beta/gamma-crystallin family.</text>
</comment>
<keyword evidence="16" id="KW-0239">DNA-directed DNA polymerase</keyword>
<keyword evidence="8" id="KW-0479">Metal-binding</keyword>
<dbReference type="InterPro" id="IPR043128">
    <property type="entry name" value="Rev_trsase/Diguanyl_cyclase"/>
</dbReference>
<feature type="domain" description="Integrase catalytic" evidence="22">
    <location>
        <begin position="640"/>
        <end position="799"/>
    </location>
</feature>
<keyword evidence="15" id="KW-0695">RNA-directed DNA polymerase</keyword>
<dbReference type="InterPro" id="IPR036397">
    <property type="entry name" value="RNaseH_sf"/>
</dbReference>
<dbReference type="SUPFAM" id="SSF53098">
    <property type="entry name" value="Ribonuclease H-like"/>
    <property type="match status" value="1"/>
</dbReference>
<evidence type="ECO:0000313" key="23">
    <source>
        <dbReference type="EMBL" id="CAJ0937402.1"/>
    </source>
</evidence>
<gene>
    <name evidence="23" type="ORF">RIMI_LOCUS7177807</name>
</gene>
<sequence length="1110" mass="128257">MLLLSLFRLQVWLQLPCPLPLLYRRYLASRYQRNFLVTEIISLLVIPEGIDEVLLEIPWLRYHSPHIEWSSGRILGWGESCGDVFSKKAAETLLPHRPYDCPIDLLPGAEPPRGRVYPLSLPETEAMSQYIQENLARGFIRKSVSPAGAGFFFVQKKNGELRPCIDYRGLNAITVKNKYPLPLISELFDRLRGARVFTKLDLRGAYNLIRIREGDEWKTAFNTRDGHYEYLVMPFGLCNAPAVFQDFVNDIFRDMLSTSVVVYLDDILIFSPDIDSHRRDVGRVFDLLRANSLYAKLEKCMFEQESLPFLGYIISAQGLAMDPAKLQAVMDWQEPHSLKAVQRFMGFINYYRQFIPHFSTLVAPLVALTKKGANPKLWSEEVSKAFTSIKSHFASAPILHRPDVDKLFLMEVDASSVGAGAVLYQKDAQGRKHPCFFFSKTFSPAERNYSIGDRELLAMKLAFSEWRHLLEGARFPFQVYTDHKNLVYLQTAQRLNSRQARWSLFFSRFHFSLHFLAGEKNIRADALSRSLMSTEEEEEEPRLIVPSESLRTVAPVSLESVPPGKTFVPINLRPEVLSWAHSSRVGGHFGTKRTSELLARTYWWPHMVRDVRDYILACVSFAKNKSPRQRPAGLLYPLPVADRPWEMVGMDFVVGLPKSRGCTIIWVITDHFSKMVHLVPLPRLPSVRALAALFIKHIFRLHGMPDKIVSDRGPQFASRFWRELCRLLSIELNLSSAYHPETNGLVERANQTLVTYLRHFVSARQDDWASLLSWAEFALNNAVADSTGQTPFLLNYGQHPRVPVPMPVSSADSRVADWAVEARDIWDRTQDAIRASKERMRSSADAHRRPAPSFAPGDLVWLSARNIRLRVESTKFAPRYLGPFKVLEQVNPVVYRLALPPRLGITDTFHVSLLKPVYMSRFSESSAGTSGSSTDDFEIIFYEDRNFQGRTYECNSECPDLSSFFKRCNSIRVESGNWILYEQPNYRGHQYFLHRGDYPDFQQWMGYNDSIRSCRLSPQHQGSFRIRIYEKEDFRGQMMEFTEDCPLVFERFRYHDINSVHVQDGYWMFYEEPNYRGRQFYLRPGEYRRHTEWGATIPKIGSFRRVHHFQ</sequence>
<dbReference type="Pfam" id="PF00030">
    <property type="entry name" value="Crystall"/>
    <property type="match status" value="2"/>
</dbReference>
<evidence type="ECO:0000256" key="5">
    <source>
        <dbReference type="ARBA" id="ARBA00022679"/>
    </source>
</evidence>
<evidence type="ECO:0000256" key="15">
    <source>
        <dbReference type="ARBA" id="ARBA00022918"/>
    </source>
</evidence>
<evidence type="ECO:0000256" key="12">
    <source>
        <dbReference type="ARBA" id="ARBA00022801"/>
    </source>
</evidence>
<evidence type="ECO:0000256" key="14">
    <source>
        <dbReference type="ARBA" id="ARBA00022908"/>
    </source>
</evidence>
<organism evidence="23 24">
    <name type="scientific">Ranitomeya imitator</name>
    <name type="common">mimic poison frog</name>
    <dbReference type="NCBI Taxonomy" id="111125"/>
    <lineage>
        <taxon>Eukaryota</taxon>
        <taxon>Metazoa</taxon>
        <taxon>Chordata</taxon>
        <taxon>Craniata</taxon>
        <taxon>Vertebrata</taxon>
        <taxon>Euteleostomi</taxon>
        <taxon>Amphibia</taxon>
        <taxon>Batrachia</taxon>
        <taxon>Anura</taxon>
        <taxon>Neobatrachia</taxon>
        <taxon>Hyloidea</taxon>
        <taxon>Dendrobatidae</taxon>
        <taxon>Dendrobatinae</taxon>
        <taxon>Ranitomeya</taxon>
    </lineage>
</organism>
<dbReference type="Gene3D" id="1.10.340.70">
    <property type="match status" value="1"/>
</dbReference>
<keyword evidence="7" id="KW-0540">Nuclease</keyword>
<dbReference type="Gene3D" id="2.60.20.10">
    <property type="entry name" value="Crystallins"/>
    <property type="match status" value="2"/>
</dbReference>
<dbReference type="EC" id="3.1.26.4" evidence="3"/>
<dbReference type="Pfam" id="PF24626">
    <property type="entry name" value="SH3_Tf2-1"/>
    <property type="match status" value="1"/>
</dbReference>
<evidence type="ECO:0000256" key="10">
    <source>
        <dbReference type="ARBA" id="ARBA00022750"/>
    </source>
</evidence>
<dbReference type="Gene3D" id="3.30.70.270">
    <property type="match status" value="2"/>
</dbReference>
<dbReference type="Pfam" id="PF00078">
    <property type="entry name" value="RVT_1"/>
    <property type="match status" value="1"/>
</dbReference>
<dbReference type="SUPFAM" id="SSF56672">
    <property type="entry name" value="DNA/RNA polymerases"/>
    <property type="match status" value="1"/>
</dbReference>
<keyword evidence="13" id="KW-0460">Magnesium</keyword>
<proteinExistence type="inferred from homology"/>
<dbReference type="CDD" id="cd01647">
    <property type="entry name" value="RT_LTR"/>
    <property type="match status" value="1"/>
</dbReference>
<keyword evidence="14" id="KW-0229">DNA integration</keyword>
<feature type="domain" description="Reverse transcriptase" evidence="20">
    <location>
        <begin position="135"/>
        <end position="314"/>
    </location>
</feature>
<dbReference type="SMART" id="SM00247">
    <property type="entry name" value="XTALbg"/>
    <property type="match status" value="2"/>
</dbReference>
<keyword evidence="11" id="KW-0255">Endonuclease</keyword>
<dbReference type="InterPro" id="IPR011024">
    <property type="entry name" value="G_crystallin-like"/>
</dbReference>
<name>A0ABN9LG66_9NEOB</name>
<evidence type="ECO:0000259" key="20">
    <source>
        <dbReference type="PROSITE" id="PS50878"/>
    </source>
</evidence>
<dbReference type="PRINTS" id="PR01367">
    <property type="entry name" value="BGCRYSTALLIN"/>
</dbReference>
<keyword evidence="17" id="KW-0238">DNA-binding</keyword>
<dbReference type="InterPro" id="IPR043502">
    <property type="entry name" value="DNA/RNA_pol_sf"/>
</dbReference>
<keyword evidence="9" id="KW-0677">Repeat</keyword>
<dbReference type="PROSITE" id="PS50994">
    <property type="entry name" value="INTEGRASE"/>
    <property type="match status" value="1"/>
</dbReference>
<keyword evidence="6" id="KW-0548">Nucleotidyltransferase</keyword>
<comment type="similarity">
    <text evidence="2">Belongs to the beta type-B retroviral polymerase family. HERV class-II K(HML-2) pol subfamily.</text>
</comment>
<evidence type="ECO:0000256" key="3">
    <source>
        <dbReference type="ARBA" id="ARBA00012180"/>
    </source>
</evidence>
<protein>
    <recommendedName>
        <fullName evidence="19">Gypsy retrotransposon integrase-like protein 1</fullName>
        <ecNumber evidence="3">3.1.26.4</ecNumber>
    </recommendedName>
</protein>
<keyword evidence="5" id="KW-0808">Transferase</keyword>
<dbReference type="Pfam" id="PF00665">
    <property type="entry name" value="rve"/>
    <property type="match status" value="1"/>
</dbReference>
<dbReference type="Pfam" id="PF17921">
    <property type="entry name" value="Integrase_H2C2"/>
    <property type="match status" value="1"/>
</dbReference>
<keyword evidence="18" id="KW-0233">DNA recombination</keyword>
<feature type="domain" description="Beta/gamma crystallin 'Greek key'" evidence="21">
    <location>
        <begin position="1065"/>
        <end position="1107"/>
    </location>
</feature>
<comment type="caution">
    <text evidence="23">The sequence shown here is derived from an EMBL/GenBank/DDBJ whole genome shotgun (WGS) entry which is preliminary data.</text>
</comment>
<evidence type="ECO:0000256" key="9">
    <source>
        <dbReference type="ARBA" id="ARBA00022737"/>
    </source>
</evidence>
<dbReference type="InterPro" id="IPR041588">
    <property type="entry name" value="Integrase_H2C2"/>
</dbReference>
<feature type="domain" description="Beta/gamma crystallin 'Greek key'" evidence="21">
    <location>
        <begin position="976"/>
        <end position="1018"/>
    </location>
</feature>
<evidence type="ECO:0000259" key="22">
    <source>
        <dbReference type="PROSITE" id="PS50994"/>
    </source>
</evidence>
<dbReference type="PROSITE" id="PS50915">
    <property type="entry name" value="CRYSTALLIN_BETA_GAMMA"/>
    <property type="match status" value="4"/>
</dbReference>
<dbReference type="PANTHER" id="PTHR37984">
    <property type="entry name" value="PROTEIN CBG26694"/>
    <property type="match status" value="1"/>
</dbReference>
<accession>A0ABN9LG66</accession>
<keyword evidence="12" id="KW-0378">Hydrolase</keyword>
<feature type="domain" description="Beta/gamma crystallin 'Greek key'" evidence="21">
    <location>
        <begin position="1024"/>
        <end position="1064"/>
    </location>
</feature>
<keyword evidence="4" id="KW-0645">Protease</keyword>
<keyword evidence="10" id="KW-0064">Aspartyl protease</keyword>
<dbReference type="InterPro" id="IPR012337">
    <property type="entry name" value="RNaseH-like_sf"/>
</dbReference>
<evidence type="ECO:0000256" key="1">
    <source>
        <dbReference type="ARBA" id="ARBA00009646"/>
    </source>
</evidence>
<dbReference type="Gene3D" id="3.10.20.370">
    <property type="match status" value="1"/>
</dbReference>
<evidence type="ECO:0000256" key="17">
    <source>
        <dbReference type="ARBA" id="ARBA00023125"/>
    </source>
</evidence>
<evidence type="ECO:0000256" key="6">
    <source>
        <dbReference type="ARBA" id="ARBA00022695"/>
    </source>
</evidence>
<dbReference type="Gene3D" id="3.10.10.10">
    <property type="entry name" value="HIV Type 1 Reverse Transcriptase, subunit A, domain 1"/>
    <property type="match status" value="1"/>
</dbReference>
<dbReference type="InterPro" id="IPR056924">
    <property type="entry name" value="SH3_Tf2-1"/>
</dbReference>
<keyword evidence="24" id="KW-1185">Reference proteome</keyword>
<dbReference type="SUPFAM" id="SSF49695">
    <property type="entry name" value="gamma-Crystallin-like"/>
    <property type="match status" value="1"/>
</dbReference>
<evidence type="ECO:0000256" key="8">
    <source>
        <dbReference type="ARBA" id="ARBA00022723"/>
    </source>
</evidence>
<dbReference type="Gene3D" id="3.30.420.10">
    <property type="entry name" value="Ribonuclease H-like superfamily/Ribonuclease H"/>
    <property type="match status" value="1"/>
</dbReference>
<dbReference type="InterPro" id="IPR050951">
    <property type="entry name" value="Retrovirus_Pol_polyprotein"/>
</dbReference>
<evidence type="ECO:0000256" key="18">
    <source>
        <dbReference type="ARBA" id="ARBA00023172"/>
    </source>
</evidence>
<evidence type="ECO:0000256" key="2">
    <source>
        <dbReference type="ARBA" id="ARBA00010879"/>
    </source>
</evidence>
<reference evidence="23" key="1">
    <citation type="submission" date="2023-07" db="EMBL/GenBank/DDBJ databases">
        <authorList>
            <person name="Stuckert A."/>
        </authorList>
    </citation>
    <scope>NUCLEOTIDE SEQUENCE</scope>
</reference>
<evidence type="ECO:0000256" key="7">
    <source>
        <dbReference type="ARBA" id="ARBA00022722"/>
    </source>
</evidence>
<dbReference type="InterPro" id="IPR041373">
    <property type="entry name" value="RT_RNaseH"/>
</dbReference>
<dbReference type="Proteomes" id="UP001176940">
    <property type="component" value="Unassembled WGS sequence"/>
</dbReference>
<dbReference type="PANTHER" id="PTHR37984:SF5">
    <property type="entry name" value="PROTEIN NYNRIN-LIKE"/>
    <property type="match status" value="1"/>
</dbReference>
<evidence type="ECO:0000313" key="24">
    <source>
        <dbReference type="Proteomes" id="UP001176940"/>
    </source>
</evidence>
<evidence type="ECO:0000256" key="16">
    <source>
        <dbReference type="ARBA" id="ARBA00022932"/>
    </source>
</evidence>
<dbReference type="InterPro" id="IPR000477">
    <property type="entry name" value="RT_dom"/>
</dbReference>
<dbReference type="PROSITE" id="PS50878">
    <property type="entry name" value="RT_POL"/>
    <property type="match status" value="1"/>
</dbReference>
<dbReference type="InterPro" id="IPR001064">
    <property type="entry name" value="Beta/gamma_crystallin"/>
</dbReference>
<dbReference type="CDD" id="cd09274">
    <property type="entry name" value="RNase_HI_RT_Ty3"/>
    <property type="match status" value="1"/>
</dbReference>
<evidence type="ECO:0000256" key="4">
    <source>
        <dbReference type="ARBA" id="ARBA00022670"/>
    </source>
</evidence>